<dbReference type="KEGG" id="caa:Caka_1918"/>
<dbReference type="InterPro" id="IPR018644">
    <property type="entry name" value="DUF2071"/>
</dbReference>
<dbReference type="EMBL" id="CP001998">
    <property type="protein sequence ID" value="ADE54936.1"/>
    <property type="molecule type" value="Genomic_DNA"/>
</dbReference>
<reference evidence="1 2" key="1">
    <citation type="journal article" date="2010" name="Stand. Genomic Sci.">
        <title>Complete genome sequence of Coraliomargarita akajimensis type strain (04OKA010-24).</title>
        <authorList>
            <person name="Mavromatis K."/>
            <person name="Abt B."/>
            <person name="Brambilla E."/>
            <person name="Lapidus A."/>
            <person name="Copeland A."/>
            <person name="Deshpande S."/>
            <person name="Nolan M."/>
            <person name="Lucas S."/>
            <person name="Tice H."/>
            <person name="Cheng J.F."/>
            <person name="Han C."/>
            <person name="Detter J.C."/>
            <person name="Woyke T."/>
            <person name="Goodwin L."/>
            <person name="Pitluck S."/>
            <person name="Held B."/>
            <person name="Brettin T."/>
            <person name="Tapia R."/>
            <person name="Ivanova N."/>
            <person name="Mikhailova N."/>
            <person name="Pati A."/>
            <person name="Liolios K."/>
            <person name="Chen A."/>
            <person name="Palaniappan K."/>
            <person name="Land M."/>
            <person name="Hauser L."/>
            <person name="Chang Y.J."/>
            <person name="Jeffries C.D."/>
            <person name="Rohde M."/>
            <person name="Goker M."/>
            <person name="Bristow J."/>
            <person name="Eisen J.A."/>
            <person name="Markowitz V."/>
            <person name="Hugenholtz P."/>
            <person name="Klenk H.P."/>
            <person name="Kyrpides N.C."/>
        </authorList>
    </citation>
    <scope>NUCLEOTIDE SEQUENCE [LARGE SCALE GENOMIC DNA]</scope>
    <source>
        <strain evidence="2">DSM 45221 / IAM 15411 / JCM 23193 / KCTC 12865</strain>
    </source>
</reference>
<dbReference type="AlphaFoldDB" id="D5EKM9"/>
<dbReference type="eggNOG" id="COG3361">
    <property type="taxonomic scope" value="Bacteria"/>
</dbReference>
<dbReference type="PANTHER" id="PTHR39186:SF1">
    <property type="entry name" value="DUF2071 DOMAIN-CONTAINING PROTEIN"/>
    <property type="match status" value="1"/>
</dbReference>
<dbReference type="Pfam" id="PF09844">
    <property type="entry name" value="DUF2071"/>
    <property type="match status" value="1"/>
</dbReference>
<keyword evidence="2" id="KW-1185">Reference proteome</keyword>
<dbReference type="PANTHER" id="PTHR39186">
    <property type="entry name" value="DUF2071 FAMILY PROTEIN"/>
    <property type="match status" value="1"/>
</dbReference>
<evidence type="ECO:0000313" key="2">
    <source>
        <dbReference type="Proteomes" id="UP000000925"/>
    </source>
</evidence>
<evidence type="ECO:0008006" key="3">
    <source>
        <dbReference type="Google" id="ProtNLM"/>
    </source>
</evidence>
<evidence type="ECO:0000313" key="1">
    <source>
        <dbReference type="EMBL" id="ADE54936.1"/>
    </source>
</evidence>
<dbReference type="RefSeq" id="WP_013043658.1">
    <property type="nucleotide sequence ID" value="NC_014008.1"/>
</dbReference>
<sequence>MTTLLHSKASKTLTTKPRKRTLVQRWHNLLFLHWEYPADAIQERLPHSLTVDTFNGKAYIAIVAFYMHGLRPPWAPPVPGISSFPELNLRTYVRDQWGRQGVWFFSLDARSRLSSWIARRFFNLNYRYAPLQHKLDKHGTVQFGLVDEPDHTADFAYRPTGTQLKPEQGELEHFLVERYRLFTNRKTDRLRSGQIHHQPYPLYKAKVERYSDALFERNNLPAPNAPFQHAHFSPGVDVSIFPLQDLKPPVG</sequence>
<organism evidence="1 2">
    <name type="scientific">Coraliomargarita akajimensis (strain DSM 45221 / IAM 15411 / JCM 23193 / KCTC 12865 / 04OKA010-24)</name>
    <dbReference type="NCBI Taxonomy" id="583355"/>
    <lineage>
        <taxon>Bacteria</taxon>
        <taxon>Pseudomonadati</taxon>
        <taxon>Verrucomicrobiota</taxon>
        <taxon>Opitutia</taxon>
        <taxon>Puniceicoccales</taxon>
        <taxon>Coraliomargaritaceae</taxon>
        <taxon>Coraliomargarita</taxon>
    </lineage>
</organism>
<proteinExistence type="predicted"/>
<dbReference type="Proteomes" id="UP000000925">
    <property type="component" value="Chromosome"/>
</dbReference>
<dbReference type="InterPro" id="IPR023375">
    <property type="entry name" value="ADC_dom_sf"/>
</dbReference>
<dbReference type="STRING" id="583355.Caka_1918"/>
<accession>D5EKM9</accession>
<name>D5EKM9_CORAD</name>
<dbReference type="SUPFAM" id="SSF160104">
    <property type="entry name" value="Acetoacetate decarboxylase-like"/>
    <property type="match status" value="1"/>
</dbReference>
<protein>
    <recommendedName>
        <fullName evidence="3">DUF2071 domain-containing protein</fullName>
    </recommendedName>
</protein>
<dbReference type="HOGENOM" id="CLU_081757_1_0_0"/>
<gene>
    <name evidence="1" type="ordered locus">Caka_1918</name>
</gene>